<evidence type="ECO:0000313" key="13">
    <source>
        <dbReference type="EMBL" id="OON39354.1"/>
    </source>
</evidence>
<dbReference type="PIRSF" id="PIRSF000463">
    <property type="entry name" value="GlgB"/>
    <property type="match status" value="1"/>
</dbReference>
<dbReference type="NCBIfam" id="NF008967">
    <property type="entry name" value="PRK12313.1"/>
    <property type="match status" value="1"/>
</dbReference>
<dbReference type="Pfam" id="PF02922">
    <property type="entry name" value="CBM_48"/>
    <property type="match status" value="1"/>
</dbReference>
<dbReference type="GO" id="GO:0004553">
    <property type="term" value="F:hydrolase activity, hydrolyzing O-glycosyl compounds"/>
    <property type="evidence" value="ECO:0007669"/>
    <property type="project" value="InterPro"/>
</dbReference>
<dbReference type="Pfam" id="PF22019">
    <property type="entry name" value="GlgB_N"/>
    <property type="match status" value="1"/>
</dbReference>
<dbReference type="InterPro" id="IPR044143">
    <property type="entry name" value="GlgB_N_E_set_prok"/>
</dbReference>
<dbReference type="CDD" id="cd02855">
    <property type="entry name" value="E_set_GBE_prok_N"/>
    <property type="match status" value="1"/>
</dbReference>
<dbReference type="GO" id="GO:0043169">
    <property type="term" value="F:cation binding"/>
    <property type="evidence" value="ECO:0007669"/>
    <property type="project" value="InterPro"/>
</dbReference>
<keyword evidence="14" id="KW-1185">Reference proteome</keyword>
<dbReference type="Proteomes" id="UP000190667">
    <property type="component" value="Unassembled WGS sequence"/>
</dbReference>
<evidence type="ECO:0000256" key="6">
    <source>
        <dbReference type="ARBA" id="ARBA00022676"/>
    </source>
</evidence>
<comment type="subunit">
    <text evidence="10">Monomer.</text>
</comment>
<evidence type="ECO:0000259" key="12">
    <source>
        <dbReference type="SMART" id="SM00642"/>
    </source>
</evidence>
<dbReference type="FunFam" id="2.60.40.10:FF:000169">
    <property type="entry name" value="1,4-alpha-glucan branching enzyme GlgB"/>
    <property type="match status" value="1"/>
</dbReference>
<evidence type="ECO:0000256" key="4">
    <source>
        <dbReference type="ARBA" id="ARBA00009000"/>
    </source>
</evidence>
<name>A0A1S8YJU6_9GAMM</name>
<organism evidence="13 14">
    <name type="scientific">Izhakiella australiensis</name>
    <dbReference type="NCBI Taxonomy" id="1926881"/>
    <lineage>
        <taxon>Bacteria</taxon>
        <taxon>Pseudomonadati</taxon>
        <taxon>Pseudomonadota</taxon>
        <taxon>Gammaproteobacteria</taxon>
        <taxon>Enterobacterales</taxon>
        <taxon>Erwiniaceae</taxon>
        <taxon>Izhakiella</taxon>
    </lineage>
</organism>
<evidence type="ECO:0000256" key="9">
    <source>
        <dbReference type="ARBA" id="ARBA00023277"/>
    </source>
</evidence>
<dbReference type="Gene3D" id="2.60.40.1180">
    <property type="entry name" value="Golgi alpha-mannosidase II"/>
    <property type="match status" value="1"/>
</dbReference>
<dbReference type="InterPro" id="IPR006048">
    <property type="entry name" value="A-amylase/branching_C"/>
</dbReference>
<dbReference type="GO" id="GO:0005829">
    <property type="term" value="C:cytosol"/>
    <property type="evidence" value="ECO:0007669"/>
    <property type="project" value="TreeGrafter"/>
</dbReference>
<dbReference type="InterPro" id="IPR013783">
    <property type="entry name" value="Ig-like_fold"/>
</dbReference>
<keyword evidence="5 10" id="KW-0321">Glycogen metabolism</keyword>
<accession>A0A1S8YJU6</accession>
<dbReference type="InterPro" id="IPR006047">
    <property type="entry name" value="GH13_cat_dom"/>
</dbReference>
<dbReference type="InterPro" id="IPR004193">
    <property type="entry name" value="Glyco_hydro_13_N"/>
</dbReference>
<dbReference type="Gene3D" id="2.60.40.10">
    <property type="entry name" value="Immunoglobulins"/>
    <property type="match status" value="2"/>
</dbReference>
<dbReference type="EMBL" id="MRUL01000009">
    <property type="protein sequence ID" value="OON39354.1"/>
    <property type="molecule type" value="Genomic_DNA"/>
</dbReference>
<dbReference type="SUPFAM" id="SSF51011">
    <property type="entry name" value="Glycosyl hydrolase domain"/>
    <property type="match status" value="1"/>
</dbReference>
<dbReference type="FunFam" id="3.20.20.80:FF:000003">
    <property type="entry name" value="1,4-alpha-glucan branching enzyme GlgB"/>
    <property type="match status" value="1"/>
</dbReference>
<comment type="catalytic activity">
    <reaction evidence="1 10">
        <text>Transfers a segment of a (1-&gt;4)-alpha-D-glucan chain to a primary hydroxy group in a similar glucan chain.</text>
        <dbReference type="EC" id="2.4.1.18"/>
    </reaction>
</comment>
<dbReference type="GO" id="GO:0005978">
    <property type="term" value="P:glycogen biosynthetic process"/>
    <property type="evidence" value="ECO:0007669"/>
    <property type="project" value="UniProtKB-UniRule"/>
</dbReference>
<dbReference type="PANTHER" id="PTHR43651">
    <property type="entry name" value="1,4-ALPHA-GLUCAN-BRANCHING ENZYME"/>
    <property type="match status" value="1"/>
</dbReference>
<evidence type="ECO:0000256" key="11">
    <source>
        <dbReference type="PIRSR" id="PIRSR000463-1"/>
    </source>
</evidence>
<evidence type="ECO:0000256" key="3">
    <source>
        <dbReference type="ARBA" id="ARBA00004964"/>
    </source>
</evidence>
<sequence length="741" mass="85519">MHFSCQRPQEEKVMSEHPDRRVINALISGHYADPFSLLGMHLTDQGVEVRALLPDASEVWVIETSTGRKCVQLACLDGRGFFQGVVPRRKKPFRYQLAVTWHGQQNLIDDAYRFGTLLEEMDSWLLAEGTHLRPYETMGAHACVIDGVTGTRFIVWAPSAQRVSVVGEFNYWDGRRHPMRQRVENGVWELFIPGARQGQLYKFELIDVKGQLRLKADPFAFEAQMRPETASMICGLPEKVAMSDVRKRANGFDAPISIYEVHLGSWRRHTDNNFWLSYKELTEQLIPYAVDMGFTHLELMPINEHPFDGSWGYQPLGMYAPTRRFGTRDEFRAFIAAAHQAGLNVLLDWVPGHFPSDDFGLAQFDGTALYEHSDPREGFHQDWNTLIYNYGRREVSNYLAGNALYWIERFGIDGLRVDAVASMIYRDYSRAEGEWVPNYYGGRENLEAVSFLRYTNRTLGHAAPGSITLAEESTDYPGVSRPPEMDGLGFWFKWNLGWMHDTLDYMKLDPIYRRYHHNLMTFGMVYNYTENFVLPLSHDEVVHGKRSILDRMPGDVWQKFANLRAYYSWMYGFPGKKLLFMGNEFAQGREWNHDSSLDWHLLEGEDNWHNGVQRLVRDLNHLYRDVPALHQCDFDPDGFEWLVVDDADNSVLVFVRRDRAGNELIVASNFTPVARHHYRFGVNQQGVWREVLNSDAHRYHGSNTGNMGVVRSDDIASHDRPYSLVLTLPPLATLWLLREAP</sequence>
<dbReference type="SMART" id="SM00642">
    <property type="entry name" value="Aamy"/>
    <property type="match status" value="1"/>
</dbReference>
<dbReference type="InterPro" id="IPR054169">
    <property type="entry name" value="GlgB_N"/>
</dbReference>
<dbReference type="InterPro" id="IPR037439">
    <property type="entry name" value="Branching_enzy"/>
</dbReference>
<dbReference type="SUPFAM" id="SSF81296">
    <property type="entry name" value="E set domains"/>
    <property type="match status" value="2"/>
</dbReference>
<dbReference type="NCBIfam" id="NF003811">
    <property type="entry name" value="PRK05402.1"/>
    <property type="match status" value="1"/>
</dbReference>
<evidence type="ECO:0000256" key="7">
    <source>
        <dbReference type="ARBA" id="ARBA00022679"/>
    </source>
</evidence>
<dbReference type="SUPFAM" id="SSF51445">
    <property type="entry name" value="(Trans)glycosidases"/>
    <property type="match status" value="1"/>
</dbReference>
<dbReference type="Pfam" id="PF00128">
    <property type="entry name" value="Alpha-amylase"/>
    <property type="match status" value="1"/>
</dbReference>
<dbReference type="AlphaFoldDB" id="A0A1S8YJU6"/>
<keyword evidence="9 10" id="KW-0119">Carbohydrate metabolism</keyword>
<dbReference type="CDD" id="cd11322">
    <property type="entry name" value="AmyAc_Glg_BE"/>
    <property type="match status" value="1"/>
</dbReference>
<evidence type="ECO:0000256" key="8">
    <source>
        <dbReference type="ARBA" id="ARBA00023056"/>
    </source>
</evidence>
<evidence type="ECO:0000313" key="14">
    <source>
        <dbReference type="Proteomes" id="UP000190667"/>
    </source>
</evidence>
<feature type="active site" description="Nucleophile" evidence="10 11">
    <location>
        <position position="418"/>
    </location>
</feature>
<dbReference type="STRING" id="1926881.BTJ39_13820"/>
<evidence type="ECO:0000256" key="2">
    <source>
        <dbReference type="ARBA" id="ARBA00002953"/>
    </source>
</evidence>
<gene>
    <name evidence="10" type="primary">glgB</name>
    <name evidence="13" type="ORF">BTJ39_13820</name>
</gene>
<feature type="active site" description="Proton donor" evidence="10 11">
    <location>
        <position position="471"/>
    </location>
</feature>
<feature type="domain" description="Glycosyl hydrolase family 13 catalytic" evidence="12">
    <location>
        <begin position="260"/>
        <end position="609"/>
    </location>
</feature>
<dbReference type="InterPro" id="IPR006407">
    <property type="entry name" value="GlgB"/>
</dbReference>
<evidence type="ECO:0000256" key="5">
    <source>
        <dbReference type="ARBA" id="ARBA00022600"/>
    </source>
</evidence>
<dbReference type="InterPro" id="IPR014756">
    <property type="entry name" value="Ig_E-set"/>
</dbReference>
<keyword evidence="7 10" id="KW-0808">Transferase</keyword>
<comment type="function">
    <text evidence="2 10">Catalyzes the formation of the alpha-1,6-glucosidic linkages in glycogen by scission of a 1,4-alpha-linked oligosaccharide from growing alpha-1,4-glucan chains and the subsequent attachment of the oligosaccharide to the alpha-1,6 position.</text>
</comment>
<dbReference type="HAMAP" id="MF_00685">
    <property type="entry name" value="GlgB"/>
    <property type="match status" value="1"/>
</dbReference>
<dbReference type="GO" id="GO:0003844">
    <property type="term" value="F:1,4-alpha-glucan branching enzyme activity"/>
    <property type="evidence" value="ECO:0007669"/>
    <property type="project" value="UniProtKB-UniRule"/>
</dbReference>
<dbReference type="Gene3D" id="3.20.20.80">
    <property type="entry name" value="Glycosidases"/>
    <property type="match status" value="1"/>
</dbReference>
<comment type="caution">
    <text evidence="13">The sequence shown here is derived from an EMBL/GenBank/DDBJ whole genome shotgun (WGS) entry which is preliminary data.</text>
</comment>
<dbReference type="Pfam" id="PF02806">
    <property type="entry name" value="Alpha-amylase_C"/>
    <property type="match status" value="1"/>
</dbReference>
<comment type="pathway">
    <text evidence="3 10">Glycan biosynthesis; glycogen biosynthesis.</text>
</comment>
<dbReference type="FunFam" id="2.60.40.1180:FF:000002">
    <property type="entry name" value="1,4-alpha-glucan branching enzyme GlgB"/>
    <property type="match status" value="1"/>
</dbReference>
<proteinExistence type="inferred from homology"/>
<dbReference type="EC" id="2.4.1.18" evidence="10"/>
<comment type="similarity">
    <text evidence="4 10">Belongs to the glycosyl hydrolase 13 family. GlgB subfamily.</text>
</comment>
<keyword evidence="8 10" id="KW-0320">Glycogen biosynthesis</keyword>
<evidence type="ECO:0000256" key="10">
    <source>
        <dbReference type="HAMAP-Rule" id="MF_00685"/>
    </source>
</evidence>
<reference evidence="13 14" key="1">
    <citation type="submission" date="2016-12" db="EMBL/GenBank/DDBJ databases">
        <title>Izhakiella australiana sp. nov. of genus Izhakiella isolated from Australian desert.</title>
        <authorList>
            <person name="Ji M."/>
        </authorList>
    </citation>
    <scope>NUCLEOTIDE SEQUENCE [LARGE SCALE GENOMIC DNA]</scope>
    <source>
        <strain evidence="13 14">D4N98</strain>
    </source>
</reference>
<protein>
    <recommendedName>
        <fullName evidence="10">1,4-alpha-glucan branching enzyme GlgB</fullName>
        <ecNumber evidence="10">2.4.1.18</ecNumber>
    </recommendedName>
    <alternativeName>
        <fullName evidence="10">1,4-alpha-D-glucan:1,4-alpha-D-glucan 6-glucosyl-transferase</fullName>
    </alternativeName>
    <alternativeName>
        <fullName evidence="10">Alpha-(1-&gt;4)-glucan branching enzyme</fullName>
    </alternativeName>
    <alternativeName>
        <fullName evidence="10">Glycogen branching enzyme</fullName>
        <shortName evidence="10">BE</shortName>
    </alternativeName>
</protein>
<evidence type="ECO:0000256" key="1">
    <source>
        <dbReference type="ARBA" id="ARBA00000826"/>
    </source>
</evidence>
<dbReference type="NCBIfam" id="TIGR01515">
    <property type="entry name" value="branching_enzym"/>
    <property type="match status" value="1"/>
</dbReference>
<dbReference type="UniPathway" id="UPA00164"/>
<dbReference type="InterPro" id="IPR017853">
    <property type="entry name" value="GH"/>
</dbReference>
<keyword evidence="6 10" id="KW-0328">Glycosyltransferase</keyword>
<dbReference type="InterPro" id="IPR013780">
    <property type="entry name" value="Glyco_hydro_b"/>
</dbReference>
<dbReference type="PANTHER" id="PTHR43651:SF3">
    <property type="entry name" value="1,4-ALPHA-GLUCAN-BRANCHING ENZYME"/>
    <property type="match status" value="1"/>
</dbReference>